<name>A0A9D1ICL6_9FIRM</name>
<evidence type="ECO:0000256" key="2">
    <source>
        <dbReference type="SAM" id="SignalP"/>
    </source>
</evidence>
<dbReference type="Proteomes" id="UP000824072">
    <property type="component" value="Unassembled WGS sequence"/>
</dbReference>
<dbReference type="InterPro" id="IPR004474">
    <property type="entry name" value="LytR_CpsA_psr"/>
</dbReference>
<reference evidence="4" key="2">
    <citation type="journal article" date="2021" name="PeerJ">
        <title>Extensive microbial diversity within the chicken gut microbiome revealed by metagenomics and culture.</title>
        <authorList>
            <person name="Gilroy R."/>
            <person name="Ravi A."/>
            <person name="Getino M."/>
            <person name="Pursley I."/>
            <person name="Horton D.L."/>
            <person name="Alikhan N.F."/>
            <person name="Baker D."/>
            <person name="Gharbi K."/>
            <person name="Hall N."/>
            <person name="Watson M."/>
            <person name="Adriaenssens E.M."/>
            <person name="Foster-Nyarko E."/>
            <person name="Jarju S."/>
            <person name="Secka A."/>
            <person name="Antonio M."/>
            <person name="Oren A."/>
            <person name="Chaudhuri R.R."/>
            <person name="La Ragione R."/>
            <person name="Hildebrand F."/>
            <person name="Pallen M.J."/>
        </authorList>
    </citation>
    <scope>NUCLEOTIDE SEQUENCE</scope>
    <source>
        <strain evidence="4">ChiHcec3-11533</strain>
    </source>
</reference>
<dbReference type="Pfam" id="PF03816">
    <property type="entry name" value="LytR_cpsA_psr"/>
    <property type="match status" value="1"/>
</dbReference>
<evidence type="ECO:0000256" key="1">
    <source>
        <dbReference type="ARBA" id="ARBA00006068"/>
    </source>
</evidence>
<dbReference type="PROSITE" id="PS51257">
    <property type="entry name" value="PROKAR_LIPOPROTEIN"/>
    <property type="match status" value="1"/>
</dbReference>
<sequence length="328" mass="36605">MLKTLRSVMAILLAVSLLASCAFATSATIDEEGYLEEILLEDGEQLDQYTEEVDESLQASLDKINSMQNILLVGIDARPGQSTGRSDTMIIVTVDTERNTIKMMSLMRDIYCPIPGHGNNRLNAAYVFGGPELLMQTIEQDFKIEIDNYVTVNFSMLANIIDQIGGITLTVESEYYMDRINAVIKEDNKVLGIDVNDGLLTQPGEQVMTGKQAQAYARYRYGTKDGDFGRTNRQREVIQKIFEKLTDLSLIELATLAAANYENVYTNLTLQDITLLAPAMLSLKDANFEELRIPVDGGYQFKTIDGMSIILCDAQKTWDAIADFLLEE</sequence>
<proteinExistence type="inferred from homology"/>
<evidence type="ECO:0000313" key="5">
    <source>
        <dbReference type="Proteomes" id="UP000824072"/>
    </source>
</evidence>
<accession>A0A9D1ICL6</accession>
<dbReference type="EMBL" id="DVMU01000184">
    <property type="protein sequence ID" value="HIU34533.1"/>
    <property type="molecule type" value="Genomic_DNA"/>
</dbReference>
<organism evidence="4 5">
    <name type="scientific">Candidatus Pullichristensenella excrementigallinarum</name>
    <dbReference type="NCBI Taxonomy" id="2840907"/>
    <lineage>
        <taxon>Bacteria</taxon>
        <taxon>Bacillati</taxon>
        <taxon>Bacillota</taxon>
        <taxon>Clostridia</taxon>
        <taxon>Candidatus Pullichristensenella</taxon>
    </lineage>
</organism>
<dbReference type="NCBIfam" id="TIGR00350">
    <property type="entry name" value="lytR_cpsA_psr"/>
    <property type="match status" value="1"/>
</dbReference>
<feature type="signal peptide" evidence="2">
    <location>
        <begin position="1"/>
        <end position="24"/>
    </location>
</feature>
<comment type="similarity">
    <text evidence="1">Belongs to the LytR/CpsA/Psr (LCP) family.</text>
</comment>
<dbReference type="InterPro" id="IPR050922">
    <property type="entry name" value="LytR/CpsA/Psr_CW_biosynth"/>
</dbReference>
<gene>
    <name evidence="4" type="ORF">IAB02_08220</name>
</gene>
<protein>
    <submittedName>
        <fullName evidence="4">LCP family protein</fullName>
    </submittedName>
</protein>
<dbReference type="PANTHER" id="PTHR33392">
    <property type="entry name" value="POLYISOPRENYL-TEICHOIC ACID--PEPTIDOGLYCAN TEICHOIC ACID TRANSFERASE TAGU"/>
    <property type="match status" value="1"/>
</dbReference>
<dbReference type="Gene3D" id="3.40.630.190">
    <property type="entry name" value="LCP protein"/>
    <property type="match status" value="1"/>
</dbReference>
<dbReference type="AlphaFoldDB" id="A0A9D1ICL6"/>
<feature type="domain" description="Cell envelope-related transcriptional attenuator" evidence="3">
    <location>
        <begin position="85"/>
        <end position="246"/>
    </location>
</feature>
<evidence type="ECO:0000313" key="4">
    <source>
        <dbReference type="EMBL" id="HIU34533.1"/>
    </source>
</evidence>
<reference evidence="4" key="1">
    <citation type="submission" date="2020-10" db="EMBL/GenBank/DDBJ databases">
        <authorList>
            <person name="Gilroy R."/>
        </authorList>
    </citation>
    <scope>NUCLEOTIDE SEQUENCE</scope>
    <source>
        <strain evidence="4">ChiHcec3-11533</strain>
    </source>
</reference>
<feature type="chain" id="PRO_5039389296" evidence="2">
    <location>
        <begin position="25"/>
        <end position="328"/>
    </location>
</feature>
<evidence type="ECO:0000259" key="3">
    <source>
        <dbReference type="Pfam" id="PF03816"/>
    </source>
</evidence>
<comment type="caution">
    <text evidence="4">The sequence shown here is derived from an EMBL/GenBank/DDBJ whole genome shotgun (WGS) entry which is preliminary data.</text>
</comment>
<keyword evidence="2" id="KW-0732">Signal</keyword>
<dbReference type="PANTHER" id="PTHR33392:SF6">
    <property type="entry name" value="POLYISOPRENYL-TEICHOIC ACID--PEPTIDOGLYCAN TEICHOIC ACID TRANSFERASE TAGU"/>
    <property type="match status" value="1"/>
</dbReference>